<evidence type="ECO:0000256" key="4">
    <source>
        <dbReference type="ARBA" id="ARBA00022729"/>
    </source>
</evidence>
<dbReference type="GO" id="GO:0015833">
    <property type="term" value="P:peptide transport"/>
    <property type="evidence" value="ECO:0007669"/>
    <property type="project" value="TreeGrafter"/>
</dbReference>
<gene>
    <name evidence="7" type="ORF">GJ668_07390</name>
</gene>
<dbReference type="InterPro" id="IPR000914">
    <property type="entry name" value="SBP_5_dom"/>
</dbReference>
<evidence type="ECO:0000256" key="3">
    <source>
        <dbReference type="ARBA" id="ARBA00022448"/>
    </source>
</evidence>
<dbReference type="Gene3D" id="3.90.76.10">
    <property type="entry name" value="Dipeptide-binding Protein, Domain 1"/>
    <property type="match status" value="1"/>
</dbReference>
<comment type="similarity">
    <text evidence="2">Belongs to the bacterial solute-binding protein 5 family.</text>
</comment>
<protein>
    <submittedName>
        <fullName evidence="7">Peptide ABC transporter substrate-binding protein</fullName>
    </submittedName>
</protein>
<evidence type="ECO:0000313" key="7">
    <source>
        <dbReference type="EMBL" id="MTW20923.1"/>
    </source>
</evidence>
<keyword evidence="8" id="KW-1185">Reference proteome</keyword>
<proteinExistence type="inferred from homology"/>
<evidence type="ECO:0000256" key="5">
    <source>
        <dbReference type="SAM" id="Phobius"/>
    </source>
</evidence>
<dbReference type="GO" id="GO:1904680">
    <property type="term" value="F:peptide transmembrane transporter activity"/>
    <property type="evidence" value="ECO:0007669"/>
    <property type="project" value="TreeGrafter"/>
</dbReference>
<reference evidence="7 8" key="1">
    <citation type="submission" date="2019-11" db="EMBL/GenBank/DDBJ databases">
        <title>Whole-genome sequence of the anaerobic purple sulfur bacterium Allochromatium palmeri DSM 15591.</title>
        <authorList>
            <person name="Kyndt J.A."/>
            <person name="Meyer T.E."/>
        </authorList>
    </citation>
    <scope>NUCLEOTIDE SEQUENCE [LARGE SCALE GENOMIC DNA]</scope>
    <source>
        <strain evidence="7 8">DSM 15591</strain>
    </source>
</reference>
<keyword evidence="5" id="KW-1133">Transmembrane helix</keyword>
<feature type="domain" description="Solute-binding protein family 5" evidence="6">
    <location>
        <begin position="171"/>
        <end position="591"/>
    </location>
</feature>
<feature type="transmembrane region" description="Helical" evidence="5">
    <location>
        <begin position="691"/>
        <end position="713"/>
    </location>
</feature>
<evidence type="ECO:0000313" key="8">
    <source>
        <dbReference type="Proteomes" id="UP000434044"/>
    </source>
</evidence>
<keyword evidence="4" id="KW-0732">Signal</keyword>
<dbReference type="Pfam" id="PF00496">
    <property type="entry name" value="SBP_bac_5"/>
    <property type="match status" value="1"/>
</dbReference>
<dbReference type="CDD" id="cd08505">
    <property type="entry name" value="PBP2_NikA_DppA_OppA_like_18"/>
    <property type="match status" value="1"/>
</dbReference>
<dbReference type="Gene3D" id="3.10.105.10">
    <property type="entry name" value="Dipeptide-binding Protein, Domain 3"/>
    <property type="match status" value="1"/>
</dbReference>
<sequence length="722" mass="82591">MRDWIERSWIAILGLLALALTGCNESAWNDPYPAADAEANIYYSSFAERPKHLDPARSYSSDEYAFLAQIYEPPLQYHFLLRPYRLVPLSAAEVPEPRYFDAKGNPLPEDAPVDAIDHSDYLIRIQPGIRFQPHPAFARTDDGRYRYHDLRPSDLSGINRLADFEATGTRELTAEDFAYQIKRLAAPWSHSPIAGLMREHIRGFGELADQLAGLESADELERVAALRQANLSGVEVLDSQTLRIRLEGKYPQFQYWLAMPFFAPMPWEADVFYAQPGLAERNITLDWYPVGTGPYMLSENDPNRRLVLERNPNFHGESYPSEGMPEDQDSGILADAGQPIPFIDRAIYSLEKEDIPRWTKFLQGYYDSSGISSDAFDQAIQIDASGEPMLTEVMRERGISLLTSVEPSIYYMGFNMLDPVIGGDSERARLLRRAISIAVDFEEFISIFANGRGLVAQSPLPPGIFGHREGEAGINPFVYEWRNGRPERRSLDEARVLMEQAGYPNGVDRETGRTLSLNYEAVATGPDDRARLNWIRKQFAKLGIELVIRSTDYNRFQEKIRNGTGQVFMWGWNADYPDPENFLFLLYGPNGKVEHQGENAANYANPEFDRLFDAMKYMEDGPERQALIDQLVEIARRDAPWLWGFHPKSFSLHHRWLLNAHPNQMANNTLKYRRLDPAQRQAARRDWNPPILWPLWVVGGVLVLLVLPAWWMVRRRERSTAL</sequence>
<dbReference type="InterPro" id="IPR039424">
    <property type="entry name" value="SBP_5"/>
</dbReference>
<dbReference type="SUPFAM" id="SSF53850">
    <property type="entry name" value="Periplasmic binding protein-like II"/>
    <property type="match status" value="1"/>
</dbReference>
<accession>A0A6N8E9G2</accession>
<dbReference type="PANTHER" id="PTHR30290:SF10">
    <property type="entry name" value="PERIPLASMIC OLIGOPEPTIDE-BINDING PROTEIN-RELATED"/>
    <property type="match status" value="1"/>
</dbReference>
<comment type="subcellular location">
    <subcellularLocation>
        <location evidence="1">Cell envelope</location>
    </subcellularLocation>
</comment>
<comment type="caution">
    <text evidence="7">The sequence shown here is derived from an EMBL/GenBank/DDBJ whole genome shotgun (WGS) entry which is preliminary data.</text>
</comment>
<name>A0A6N8E9G2_9GAMM</name>
<evidence type="ECO:0000256" key="1">
    <source>
        <dbReference type="ARBA" id="ARBA00004196"/>
    </source>
</evidence>
<dbReference type="GO" id="GO:0030288">
    <property type="term" value="C:outer membrane-bounded periplasmic space"/>
    <property type="evidence" value="ECO:0007669"/>
    <property type="project" value="UniProtKB-ARBA"/>
</dbReference>
<keyword evidence="3" id="KW-0813">Transport</keyword>
<dbReference type="GO" id="GO:0043190">
    <property type="term" value="C:ATP-binding cassette (ABC) transporter complex"/>
    <property type="evidence" value="ECO:0007669"/>
    <property type="project" value="InterPro"/>
</dbReference>
<evidence type="ECO:0000256" key="2">
    <source>
        <dbReference type="ARBA" id="ARBA00005695"/>
    </source>
</evidence>
<keyword evidence="5" id="KW-0472">Membrane</keyword>
<dbReference type="Proteomes" id="UP000434044">
    <property type="component" value="Unassembled WGS sequence"/>
</dbReference>
<dbReference type="PIRSF" id="PIRSF002741">
    <property type="entry name" value="MppA"/>
    <property type="match status" value="1"/>
</dbReference>
<dbReference type="PROSITE" id="PS51257">
    <property type="entry name" value="PROKAR_LIPOPROTEIN"/>
    <property type="match status" value="1"/>
</dbReference>
<evidence type="ECO:0000259" key="6">
    <source>
        <dbReference type="Pfam" id="PF00496"/>
    </source>
</evidence>
<dbReference type="AlphaFoldDB" id="A0A6N8E9G2"/>
<dbReference type="InterPro" id="IPR030678">
    <property type="entry name" value="Peptide/Ni-bd"/>
</dbReference>
<dbReference type="PANTHER" id="PTHR30290">
    <property type="entry name" value="PERIPLASMIC BINDING COMPONENT OF ABC TRANSPORTER"/>
    <property type="match status" value="1"/>
</dbReference>
<dbReference type="Gene3D" id="3.40.190.10">
    <property type="entry name" value="Periplasmic binding protein-like II"/>
    <property type="match status" value="1"/>
</dbReference>
<dbReference type="RefSeq" id="WP_186342948.1">
    <property type="nucleotide sequence ID" value="NZ_WNKT01000011.1"/>
</dbReference>
<keyword evidence="5" id="KW-0812">Transmembrane</keyword>
<organism evidence="7 8">
    <name type="scientific">Allochromatium palmeri</name>
    <dbReference type="NCBI Taxonomy" id="231048"/>
    <lineage>
        <taxon>Bacteria</taxon>
        <taxon>Pseudomonadati</taxon>
        <taxon>Pseudomonadota</taxon>
        <taxon>Gammaproteobacteria</taxon>
        <taxon>Chromatiales</taxon>
        <taxon>Chromatiaceae</taxon>
        <taxon>Allochromatium</taxon>
    </lineage>
</organism>
<dbReference type="EMBL" id="WNKT01000011">
    <property type="protein sequence ID" value="MTW20923.1"/>
    <property type="molecule type" value="Genomic_DNA"/>
</dbReference>